<dbReference type="InterPro" id="IPR000477">
    <property type="entry name" value="RT_dom"/>
</dbReference>
<dbReference type="AlphaFoldDB" id="A0A371I6D6"/>
<evidence type="ECO:0000313" key="8">
    <source>
        <dbReference type="EMBL" id="RDY10581.1"/>
    </source>
</evidence>
<keyword evidence="9" id="KW-1185">Reference proteome</keyword>
<dbReference type="GO" id="GO:0016787">
    <property type="term" value="F:hydrolase activity"/>
    <property type="evidence" value="ECO:0007669"/>
    <property type="project" value="UniProtKB-KW"/>
</dbReference>
<dbReference type="PANTHER" id="PTHR35046:SF9">
    <property type="entry name" value="RNA-DIRECTED DNA POLYMERASE"/>
    <property type="match status" value="1"/>
</dbReference>
<sequence>MSFFARESEINKAFFSNQPMLELLFKEACLNSKINSYSLPTFVISLLQDFQDVFPDEVPSGLPPVRGIEHNIDLILRAALPSRLAYKSNSNETKEIQKQVNDLLSRGYMRESIRPCVVAVLLVLKKDGTWRMLDDLLDELHGACVFSKIDLKSGYNQIRIREGDEWKTAFKTKYGLYEWLVMPFGLTNSPIILMRLMNHLLRSFLGKFVVYFDNILIYNKSLKEHLEHLRSMLHVLRKENLYANFDKYSFCIEQVIFLGFVISFDEKKKGLKTKTLSEVRRFHGLASFYRRFVKWEEKQEKTFNSLKKSLLMDHYFDASSIGIGVFLMQEGHLIAYFSKKLSGATLNYPTYDKEFEIPKNLATLSHAKRGCHSHYHESLKHLKGQGKLNKRHAKWFEFIKQFPYVIKYKKGKENLVVDALSKRHVLLSTLHAKLLEFEYVKELNVIDPDFAHIYLVKRVYILSSICMMVFCLKKISFVCLKVLCVNYLLDKLTGED</sequence>
<dbReference type="Gene3D" id="3.30.70.270">
    <property type="match status" value="1"/>
</dbReference>
<dbReference type="InterPro" id="IPR043502">
    <property type="entry name" value="DNA/RNA_pol_sf"/>
</dbReference>
<dbReference type="CDD" id="cd09274">
    <property type="entry name" value="RNase_HI_RT_Ty3"/>
    <property type="match status" value="1"/>
</dbReference>
<proteinExistence type="predicted"/>
<dbReference type="Pfam" id="PF00078">
    <property type="entry name" value="RVT_1"/>
    <property type="match status" value="1"/>
</dbReference>
<dbReference type="InterPro" id="IPR043128">
    <property type="entry name" value="Rev_trsase/Diguanyl_cyclase"/>
</dbReference>
<feature type="domain" description="Reverse transcriptase" evidence="7">
    <location>
        <begin position="1"/>
        <end position="262"/>
    </location>
</feature>
<dbReference type="PANTHER" id="PTHR35046">
    <property type="entry name" value="ZINC KNUCKLE (CCHC-TYPE) FAMILY PROTEIN"/>
    <property type="match status" value="1"/>
</dbReference>
<evidence type="ECO:0000259" key="7">
    <source>
        <dbReference type="PROSITE" id="PS50878"/>
    </source>
</evidence>
<evidence type="ECO:0000256" key="5">
    <source>
        <dbReference type="ARBA" id="ARBA00022801"/>
    </source>
</evidence>
<keyword evidence="2" id="KW-0548">Nucleotidyltransferase</keyword>
<accession>A0A371I6D6</accession>
<keyword evidence="4" id="KW-0255">Endonuclease</keyword>
<dbReference type="Pfam" id="PF17917">
    <property type="entry name" value="RT_RNaseH"/>
    <property type="match status" value="1"/>
</dbReference>
<gene>
    <name evidence="8" type="ORF">CR513_04866</name>
</gene>
<dbReference type="Proteomes" id="UP000257109">
    <property type="component" value="Unassembled WGS sequence"/>
</dbReference>
<comment type="caution">
    <text evidence="8">The sequence shown here is derived from an EMBL/GenBank/DDBJ whole genome shotgun (WGS) entry which is preliminary data.</text>
</comment>
<keyword evidence="3" id="KW-0540">Nuclease</keyword>
<evidence type="ECO:0000256" key="4">
    <source>
        <dbReference type="ARBA" id="ARBA00022759"/>
    </source>
</evidence>
<keyword evidence="1" id="KW-0808">Transferase</keyword>
<dbReference type="InterPro" id="IPR041373">
    <property type="entry name" value="RT_RNaseH"/>
</dbReference>
<dbReference type="GO" id="GO:0003964">
    <property type="term" value="F:RNA-directed DNA polymerase activity"/>
    <property type="evidence" value="ECO:0007669"/>
    <property type="project" value="UniProtKB-KW"/>
</dbReference>
<dbReference type="SUPFAM" id="SSF56672">
    <property type="entry name" value="DNA/RNA polymerases"/>
    <property type="match status" value="1"/>
</dbReference>
<evidence type="ECO:0000313" key="9">
    <source>
        <dbReference type="Proteomes" id="UP000257109"/>
    </source>
</evidence>
<keyword evidence="6" id="KW-0695">RNA-directed DNA polymerase</keyword>
<dbReference type="CDD" id="cd01647">
    <property type="entry name" value="RT_LTR"/>
    <property type="match status" value="1"/>
</dbReference>
<organism evidence="8 9">
    <name type="scientific">Mucuna pruriens</name>
    <name type="common">Velvet bean</name>
    <name type="synonym">Dolichos pruriens</name>
    <dbReference type="NCBI Taxonomy" id="157652"/>
    <lineage>
        <taxon>Eukaryota</taxon>
        <taxon>Viridiplantae</taxon>
        <taxon>Streptophyta</taxon>
        <taxon>Embryophyta</taxon>
        <taxon>Tracheophyta</taxon>
        <taxon>Spermatophyta</taxon>
        <taxon>Magnoliopsida</taxon>
        <taxon>eudicotyledons</taxon>
        <taxon>Gunneridae</taxon>
        <taxon>Pentapetalae</taxon>
        <taxon>rosids</taxon>
        <taxon>fabids</taxon>
        <taxon>Fabales</taxon>
        <taxon>Fabaceae</taxon>
        <taxon>Papilionoideae</taxon>
        <taxon>50 kb inversion clade</taxon>
        <taxon>NPAAA clade</taxon>
        <taxon>indigoferoid/millettioid clade</taxon>
        <taxon>Phaseoleae</taxon>
        <taxon>Mucuna</taxon>
    </lineage>
</organism>
<dbReference type="PROSITE" id="PS50878">
    <property type="entry name" value="RT_POL"/>
    <property type="match status" value="1"/>
</dbReference>
<protein>
    <recommendedName>
        <fullName evidence="7">Reverse transcriptase domain-containing protein</fullName>
    </recommendedName>
</protein>
<name>A0A371I6D6_MUCPR</name>
<evidence type="ECO:0000256" key="2">
    <source>
        <dbReference type="ARBA" id="ARBA00022695"/>
    </source>
</evidence>
<dbReference type="OrthoDB" id="407598at2759"/>
<evidence type="ECO:0000256" key="1">
    <source>
        <dbReference type="ARBA" id="ARBA00022679"/>
    </source>
</evidence>
<dbReference type="Gene3D" id="3.10.10.10">
    <property type="entry name" value="HIV Type 1 Reverse Transcriptase, subunit A, domain 1"/>
    <property type="match status" value="2"/>
</dbReference>
<dbReference type="EMBL" id="QJKJ01000817">
    <property type="protein sequence ID" value="RDY10581.1"/>
    <property type="molecule type" value="Genomic_DNA"/>
</dbReference>
<dbReference type="GO" id="GO:0004519">
    <property type="term" value="F:endonuclease activity"/>
    <property type="evidence" value="ECO:0007669"/>
    <property type="project" value="UniProtKB-KW"/>
</dbReference>
<keyword evidence="5" id="KW-0378">Hydrolase</keyword>
<feature type="non-terminal residue" evidence="8">
    <location>
        <position position="1"/>
    </location>
</feature>
<evidence type="ECO:0000256" key="6">
    <source>
        <dbReference type="ARBA" id="ARBA00022918"/>
    </source>
</evidence>
<evidence type="ECO:0000256" key="3">
    <source>
        <dbReference type="ARBA" id="ARBA00022722"/>
    </source>
</evidence>
<reference evidence="8" key="1">
    <citation type="submission" date="2018-05" db="EMBL/GenBank/DDBJ databases">
        <title>Draft genome of Mucuna pruriens seed.</title>
        <authorList>
            <person name="Nnadi N.E."/>
            <person name="Vos R."/>
            <person name="Hasami M.H."/>
            <person name="Devisetty U.K."/>
            <person name="Aguiy J.C."/>
        </authorList>
    </citation>
    <scope>NUCLEOTIDE SEQUENCE [LARGE SCALE GENOMIC DNA]</scope>
    <source>
        <strain evidence="8">JCA_2017</strain>
    </source>
</reference>